<evidence type="ECO:0000313" key="4">
    <source>
        <dbReference type="EMBL" id="RUR69675.1"/>
    </source>
</evidence>
<proteinExistence type="predicted"/>
<dbReference type="NCBIfam" id="NF005688">
    <property type="entry name" value="PRK07488.1"/>
    <property type="match status" value="1"/>
</dbReference>
<keyword evidence="4" id="KW-0378">Hydrolase</keyword>
<dbReference type="EMBL" id="JACIFZ010000005">
    <property type="protein sequence ID" value="MBB4223833.1"/>
    <property type="molecule type" value="Genomic_DNA"/>
</dbReference>
<dbReference type="Proteomes" id="UP000524450">
    <property type="component" value="Unassembled WGS sequence"/>
</dbReference>
<sequence length="506" mass="51557">MTVQKSISLAARLALVPSAVALALSAQAQPATPDIATLTATEAVRQLCAGTVTSEQLTAAYIAQAKAKSNLNAFITLDEAGALKQARAADAQRKRGGACKPLAGLPVAIKDNIQVQGLPATAGTPALKGFVPAADAPVVARLRAAGAVVLGKTNMHELAFGVTGYNPAFQTGPEVGVRNAYDASRIAGGSSSGNGSALGARMVPAALGTDTGGSVRIPCAFNGCASLRPSVGRYPQQGIAPISHTRDTAGPMAQSMADVALLDSVIAGGAPPKPANLKRVRLGVVPAFQANLDADTRAATDAALEKLRAAGVTLVNVEMPKLMELNGAVGFPLALYEANDDMAAYLAKYRTGIDIAQLTAGIASPDVKGTFEAFVIPRKLPAPSGVVDAKPVYDNAMRVARPALQKLYRDTFTKNRLDALVFPTVPRVALAAAPEASSPENFGALIQNTDPGSNAGIPGIQLPSGIGATTGLPVGLELDGPAGSDRRLLAVGLAVEKVLGRLPAPK</sequence>
<name>A0A433MPB7_9BURK</name>
<gene>
    <name evidence="4" type="primary">iaaH</name>
    <name evidence="4" type="ORF">EJP67_21705</name>
    <name evidence="3" type="ORF">GGD71_004619</name>
</gene>
<dbReference type="PROSITE" id="PS00571">
    <property type="entry name" value="AMIDASES"/>
    <property type="match status" value="1"/>
</dbReference>
<evidence type="ECO:0000256" key="1">
    <source>
        <dbReference type="SAM" id="SignalP"/>
    </source>
</evidence>
<dbReference type="InterPro" id="IPR023631">
    <property type="entry name" value="Amidase_dom"/>
</dbReference>
<dbReference type="InterPro" id="IPR000120">
    <property type="entry name" value="Amidase"/>
</dbReference>
<reference evidence="4 5" key="1">
    <citation type="submission" date="2018-12" db="EMBL/GenBank/DDBJ databases">
        <title>The genome sequences of Variovorax guangxiensis DSM 27352.</title>
        <authorList>
            <person name="Gao J."/>
            <person name="Sun J."/>
        </authorList>
    </citation>
    <scope>NUCLEOTIDE SEQUENCE [LARGE SCALE GENOMIC DNA]</scope>
    <source>
        <strain evidence="4 5">DSM 27352</strain>
    </source>
</reference>
<dbReference type="OrthoDB" id="9811471at2"/>
<dbReference type="PANTHER" id="PTHR11895">
    <property type="entry name" value="TRANSAMIDASE"/>
    <property type="match status" value="1"/>
</dbReference>
<evidence type="ECO:0000259" key="2">
    <source>
        <dbReference type="Pfam" id="PF01425"/>
    </source>
</evidence>
<dbReference type="SUPFAM" id="SSF75304">
    <property type="entry name" value="Amidase signature (AS) enzymes"/>
    <property type="match status" value="1"/>
</dbReference>
<dbReference type="InterPro" id="IPR036928">
    <property type="entry name" value="AS_sf"/>
</dbReference>
<evidence type="ECO:0000313" key="6">
    <source>
        <dbReference type="Proteomes" id="UP000524450"/>
    </source>
</evidence>
<dbReference type="RefSeq" id="WP_126023771.1">
    <property type="nucleotide sequence ID" value="NZ_JACIFZ010000005.1"/>
</dbReference>
<reference evidence="3 6" key="2">
    <citation type="submission" date="2020-08" db="EMBL/GenBank/DDBJ databases">
        <title>Genomic Encyclopedia of Type Strains, Phase IV (KMG-V): Genome sequencing to study the core and pangenomes of soil and plant-associated prokaryotes.</title>
        <authorList>
            <person name="Whitman W."/>
        </authorList>
    </citation>
    <scope>NUCLEOTIDE SEQUENCE [LARGE SCALE GENOMIC DNA]</scope>
    <source>
        <strain evidence="3 6">34/80</strain>
    </source>
</reference>
<dbReference type="EMBL" id="RXFT01000009">
    <property type="protein sequence ID" value="RUR69675.1"/>
    <property type="molecule type" value="Genomic_DNA"/>
</dbReference>
<dbReference type="GO" id="GO:0050537">
    <property type="term" value="F:mandelamide amidase activity"/>
    <property type="evidence" value="ECO:0007669"/>
    <property type="project" value="UniProtKB-EC"/>
</dbReference>
<dbReference type="InterPro" id="IPR020556">
    <property type="entry name" value="Amidase_CS"/>
</dbReference>
<feature type="chain" id="PRO_5044085842" evidence="1">
    <location>
        <begin position="29"/>
        <end position="506"/>
    </location>
</feature>
<keyword evidence="1" id="KW-0732">Signal</keyword>
<feature type="domain" description="Amidase" evidence="2">
    <location>
        <begin position="57"/>
        <end position="489"/>
    </location>
</feature>
<evidence type="ECO:0000313" key="5">
    <source>
        <dbReference type="Proteomes" id="UP000281118"/>
    </source>
</evidence>
<dbReference type="AlphaFoldDB" id="A0A433MPB7"/>
<comment type="caution">
    <text evidence="4">The sequence shown here is derived from an EMBL/GenBank/DDBJ whole genome shotgun (WGS) entry which is preliminary data.</text>
</comment>
<dbReference type="EC" id="3.5.1.86" evidence="3"/>
<dbReference type="Gene3D" id="3.90.1300.10">
    <property type="entry name" value="Amidase signature (AS) domain"/>
    <property type="match status" value="1"/>
</dbReference>
<evidence type="ECO:0000313" key="3">
    <source>
        <dbReference type="EMBL" id="MBB4223833.1"/>
    </source>
</evidence>
<dbReference type="PANTHER" id="PTHR11895:SF151">
    <property type="entry name" value="GLUTAMYL-TRNA(GLN) AMIDOTRANSFERASE SUBUNIT A"/>
    <property type="match status" value="1"/>
</dbReference>
<accession>A0A433MPB7</accession>
<dbReference type="Pfam" id="PF01425">
    <property type="entry name" value="Amidase"/>
    <property type="match status" value="1"/>
</dbReference>
<feature type="signal peptide" evidence="1">
    <location>
        <begin position="1"/>
        <end position="28"/>
    </location>
</feature>
<protein>
    <submittedName>
        <fullName evidence="4">Indoleacetamide hydrolase</fullName>
    </submittedName>
    <submittedName>
        <fullName evidence="3">Mandelamide amidase</fullName>
        <ecNumber evidence="3">3.5.1.86</ecNumber>
    </submittedName>
</protein>
<organism evidence="4 5">
    <name type="scientific">Variovorax guangxiensis</name>
    <dbReference type="NCBI Taxonomy" id="1775474"/>
    <lineage>
        <taxon>Bacteria</taxon>
        <taxon>Pseudomonadati</taxon>
        <taxon>Pseudomonadota</taxon>
        <taxon>Betaproteobacteria</taxon>
        <taxon>Burkholderiales</taxon>
        <taxon>Comamonadaceae</taxon>
        <taxon>Variovorax</taxon>
    </lineage>
</organism>
<dbReference type="Proteomes" id="UP000281118">
    <property type="component" value="Unassembled WGS sequence"/>
</dbReference>